<accession>A0A1R1PQ18</accession>
<comment type="caution">
    <text evidence="2">The sequence shown here is derived from an EMBL/GenBank/DDBJ whole genome shotgun (WGS) entry which is preliminary data.</text>
</comment>
<reference evidence="3" key="1">
    <citation type="submission" date="2017-01" db="EMBL/GenBank/DDBJ databases">
        <authorList>
            <person name="Wang Y."/>
            <person name="White M."/>
            <person name="Kvist S."/>
            <person name="Moncalvo J.-M."/>
        </authorList>
    </citation>
    <scope>NUCLEOTIDE SEQUENCE [LARGE SCALE GENOMIC DNA]</scope>
    <source>
        <strain evidence="3">COL-18-3</strain>
    </source>
</reference>
<feature type="compositionally biased region" description="Basic and acidic residues" evidence="1">
    <location>
        <begin position="108"/>
        <end position="121"/>
    </location>
</feature>
<evidence type="ECO:0000313" key="3">
    <source>
        <dbReference type="Proteomes" id="UP000188320"/>
    </source>
</evidence>
<evidence type="ECO:0000256" key="1">
    <source>
        <dbReference type="SAM" id="MobiDB-lite"/>
    </source>
</evidence>
<organism evidence="2 3">
    <name type="scientific">Zancudomyces culisetae</name>
    <name type="common">Gut fungus</name>
    <name type="synonym">Smittium culisetae</name>
    <dbReference type="NCBI Taxonomy" id="1213189"/>
    <lineage>
        <taxon>Eukaryota</taxon>
        <taxon>Fungi</taxon>
        <taxon>Fungi incertae sedis</taxon>
        <taxon>Zoopagomycota</taxon>
        <taxon>Kickxellomycotina</taxon>
        <taxon>Harpellomycetes</taxon>
        <taxon>Harpellales</taxon>
        <taxon>Legeriomycetaceae</taxon>
        <taxon>Zancudomyces</taxon>
    </lineage>
</organism>
<proteinExistence type="predicted"/>
<feature type="compositionally biased region" description="Polar residues" evidence="1">
    <location>
        <begin position="39"/>
        <end position="51"/>
    </location>
</feature>
<dbReference type="EMBL" id="LSSK01000518">
    <property type="protein sequence ID" value="OMH83085.1"/>
    <property type="molecule type" value="Genomic_DNA"/>
</dbReference>
<evidence type="ECO:0000313" key="2">
    <source>
        <dbReference type="EMBL" id="OMH83085.1"/>
    </source>
</evidence>
<sequence length="196" mass="21893">MSIQELSGLLVQWYELHKNGIKILATLGKPAENPRESLNPESTVSPTQFKDAQSPLDTAKFSKLDGIIEQMSQIMLKVHTLVKEQSKCVKSSLSSQQDPSLNSQKNETVGEKSGNEAGNETKKPQFSFLKTLNAAKAPVVSLDPENIVNVSFDFENELQLKEIIVNLLRPTGNCTLAQHDHLISLWTHLPFVFQYF</sequence>
<feature type="region of interest" description="Disordered" evidence="1">
    <location>
        <begin position="31"/>
        <end position="52"/>
    </location>
</feature>
<feature type="compositionally biased region" description="Polar residues" evidence="1">
    <location>
        <begin position="92"/>
        <end position="107"/>
    </location>
</feature>
<dbReference type="AlphaFoldDB" id="A0A1R1PQ18"/>
<name>A0A1R1PQ18_ZANCU</name>
<gene>
    <name evidence="2" type="ORF">AX774_g3423</name>
</gene>
<dbReference type="Proteomes" id="UP000188320">
    <property type="component" value="Unassembled WGS sequence"/>
</dbReference>
<keyword evidence="3" id="KW-1185">Reference proteome</keyword>
<feature type="region of interest" description="Disordered" evidence="1">
    <location>
        <begin position="92"/>
        <end position="121"/>
    </location>
</feature>
<protein>
    <submittedName>
        <fullName evidence="2">Uncharacterized protein</fullName>
    </submittedName>
</protein>